<name>A0AAX3EQ81_PAEUR</name>
<reference evidence="1" key="1">
    <citation type="submission" date="2022-07" db="EMBL/GenBank/DDBJ databases">
        <authorList>
            <person name="Wu T."/>
        </authorList>
    </citation>
    <scope>NUCLEOTIDE SEQUENCE</scope>
    <source>
        <strain evidence="1">SD-1</strain>
        <plasmid evidence="1">unnamed6</plasmid>
    </source>
</reference>
<geneLocation type="plasmid" evidence="1 2">
    <name>unnamed6</name>
</geneLocation>
<dbReference type="EMBL" id="CP101191">
    <property type="protein sequence ID" value="UYW00205.1"/>
    <property type="molecule type" value="Genomic_DNA"/>
</dbReference>
<accession>A0AAX3EQ81</accession>
<gene>
    <name evidence="1" type="ORF">NL394_23905</name>
</gene>
<organism evidence="1 2">
    <name type="scientific">Paenarthrobacter ureafaciens</name>
    <dbReference type="NCBI Taxonomy" id="37931"/>
    <lineage>
        <taxon>Bacteria</taxon>
        <taxon>Bacillati</taxon>
        <taxon>Actinomycetota</taxon>
        <taxon>Actinomycetes</taxon>
        <taxon>Micrococcales</taxon>
        <taxon>Micrococcaceae</taxon>
        <taxon>Paenarthrobacter</taxon>
    </lineage>
</organism>
<dbReference type="AlphaFoldDB" id="A0AAX3EQ81"/>
<keyword evidence="2" id="KW-1185">Reference proteome</keyword>
<proteinExistence type="predicted"/>
<dbReference type="Proteomes" id="UP001163293">
    <property type="component" value="Plasmid unnamed6"/>
</dbReference>
<sequence length="106" mass="11707">MSELTGQLALFDTQSFPTILDAEAYEVAYCPACHSNWGAENARAKPSVQARLDQEHEMMADGRCAYMHGHGVTEPFYTLAEVALVRAGGWPLPYPRPKGFSGLYQL</sequence>
<dbReference type="RefSeq" id="WP_264450202.1">
    <property type="nucleotide sequence ID" value="NZ_CP101191.1"/>
</dbReference>
<evidence type="ECO:0000313" key="1">
    <source>
        <dbReference type="EMBL" id="UYW00205.1"/>
    </source>
</evidence>
<evidence type="ECO:0000313" key="2">
    <source>
        <dbReference type="Proteomes" id="UP001163293"/>
    </source>
</evidence>
<keyword evidence="1" id="KW-0614">Plasmid</keyword>
<protein>
    <submittedName>
        <fullName evidence="1">Uncharacterized protein</fullName>
    </submittedName>
</protein>